<dbReference type="AlphaFoldDB" id="A0A1F5SG75"/>
<comment type="caution">
    <text evidence="2">The sequence shown here is derived from an EMBL/GenBank/DDBJ whole genome shotgun (WGS) entry which is preliminary data.</text>
</comment>
<evidence type="ECO:0000313" key="3">
    <source>
        <dbReference type="Proteomes" id="UP000178367"/>
    </source>
</evidence>
<feature type="domain" description="Mannosylglycerate hydrolase MGH1-like glycoside hydrolase" evidence="1">
    <location>
        <begin position="308"/>
        <end position="387"/>
    </location>
</feature>
<dbReference type="GO" id="GO:0005975">
    <property type="term" value="P:carbohydrate metabolic process"/>
    <property type="evidence" value="ECO:0007669"/>
    <property type="project" value="InterPro"/>
</dbReference>
<dbReference type="EMBL" id="MFGB01000020">
    <property type="protein sequence ID" value="OGF25659.1"/>
    <property type="molecule type" value="Genomic_DNA"/>
</dbReference>
<evidence type="ECO:0000313" key="2">
    <source>
        <dbReference type="EMBL" id="OGF25659.1"/>
    </source>
</evidence>
<gene>
    <name evidence="2" type="ORF">A2227_00415</name>
</gene>
<dbReference type="InterPro" id="IPR054491">
    <property type="entry name" value="MGH1-like_GH"/>
</dbReference>
<dbReference type="Pfam" id="PF22422">
    <property type="entry name" value="MGH1-like_GH"/>
    <property type="match status" value="1"/>
</dbReference>
<protein>
    <recommendedName>
        <fullName evidence="1">Mannosylglycerate hydrolase MGH1-like glycoside hydrolase domain-containing protein</fullName>
    </recommendedName>
</protein>
<reference evidence="2 3" key="1">
    <citation type="journal article" date="2016" name="Nat. Commun.">
        <title>Thousands of microbial genomes shed light on interconnected biogeochemical processes in an aquifer system.</title>
        <authorList>
            <person name="Anantharaman K."/>
            <person name="Brown C.T."/>
            <person name="Hug L.A."/>
            <person name="Sharon I."/>
            <person name="Castelle C.J."/>
            <person name="Probst A.J."/>
            <person name="Thomas B.C."/>
            <person name="Singh A."/>
            <person name="Wilkins M.J."/>
            <person name="Karaoz U."/>
            <person name="Brodie E.L."/>
            <person name="Williams K.H."/>
            <person name="Hubbard S.S."/>
            <person name="Banfield J.F."/>
        </authorList>
    </citation>
    <scope>NUCLEOTIDE SEQUENCE [LARGE SCALE GENOMIC DNA]</scope>
</reference>
<sequence>MTDKTNKPDYLELKELALKTLGELETDYGILASGRNELFGCLFGRDSLITALKLLQAYRYEKNPYYLALTKKIIANLAALQGKNDNIESGEQPGKIIHEYRIDNHERLTARAVKPWYIYSDGTMRNYDSLDATPLFLIAAYRYWQYSGDNEFIQNLLAPIKAALLWIDEYGDTDNDNLIDYRLDPGRNHGGLICQNWMDSTESLFHDDGTPPVFPVAPAEAQGYAYMSLRLWARFFRARDGEFSVRLTRSADRLKASFIERFIVNRNNETAFASNVDSTGPMITARSNIGHLLWSCLNKTDDGGTDCIVPDAHIPALVKRILSPDLYEPKAGIRTLSRLSGNFDPRGYHNGSIWPHDNSLIAEGLDNLSYHEEARRLRRAVLDSLYYFKTPVELYAFDNNRHQEYVSRQGQSACRQQAWSAAAMLSDALKEINRID</sequence>
<dbReference type="STRING" id="1797994.A2227_00415"/>
<dbReference type="SUPFAM" id="SSF48208">
    <property type="entry name" value="Six-hairpin glycosidases"/>
    <property type="match status" value="1"/>
</dbReference>
<accession>A0A1F5SG75</accession>
<dbReference type="InterPro" id="IPR008928">
    <property type="entry name" value="6-hairpin_glycosidase_sf"/>
</dbReference>
<dbReference type="InterPro" id="IPR012341">
    <property type="entry name" value="6hp_glycosidase-like_sf"/>
</dbReference>
<organism evidence="2 3">
    <name type="scientific">Candidatus Falkowbacteria bacterium RIFOXYA2_FULL_47_19</name>
    <dbReference type="NCBI Taxonomy" id="1797994"/>
    <lineage>
        <taxon>Bacteria</taxon>
        <taxon>Candidatus Falkowiibacteriota</taxon>
    </lineage>
</organism>
<dbReference type="Proteomes" id="UP000178367">
    <property type="component" value="Unassembled WGS sequence"/>
</dbReference>
<dbReference type="Gene3D" id="1.50.10.10">
    <property type="match status" value="1"/>
</dbReference>
<name>A0A1F5SG75_9BACT</name>
<evidence type="ECO:0000259" key="1">
    <source>
        <dbReference type="Pfam" id="PF22422"/>
    </source>
</evidence>
<proteinExistence type="predicted"/>